<keyword evidence="1" id="KW-0119">Carbohydrate metabolism</keyword>
<dbReference type="PANTHER" id="PTHR12110">
    <property type="entry name" value="HYDROXYPYRUVATE ISOMERASE"/>
    <property type="match status" value="1"/>
</dbReference>
<evidence type="ECO:0000313" key="4">
    <source>
        <dbReference type="Proteomes" id="UP000664164"/>
    </source>
</evidence>
<organism evidence="3 4">
    <name type="scientific">Arthrobacter cavernae</name>
    <dbReference type="NCBI Taxonomy" id="2817681"/>
    <lineage>
        <taxon>Bacteria</taxon>
        <taxon>Bacillati</taxon>
        <taxon>Actinomycetota</taxon>
        <taxon>Actinomycetes</taxon>
        <taxon>Micrococcales</taxon>
        <taxon>Micrococcaceae</taxon>
        <taxon>Arthrobacter</taxon>
    </lineage>
</organism>
<protein>
    <submittedName>
        <fullName evidence="3">Sugar phosphate isomerase/epimerase</fullName>
    </submittedName>
</protein>
<dbReference type="GO" id="GO:0016853">
    <property type="term" value="F:isomerase activity"/>
    <property type="evidence" value="ECO:0007669"/>
    <property type="project" value="UniProtKB-KW"/>
</dbReference>
<dbReference type="SUPFAM" id="SSF51658">
    <property type="entry name" value="Xylose isomerase-like"/>
    <property type="match status" value="1"/>
</dbReference>
<feature type="domain" description="Xylose isomerase-like TIM barrel" evidence="2">
    <location>
        <begin position="37"/>
        <end position="274"/>
    </location>
</feature>
<gene>
    <name evidence="3" type="ORF">J1902_17430</name>
</gene>
<dbReference type="RefSeq" id="WP_207617633.1">
    <property type="nucleotide sequence ID" value="NZ_JAFNLL010000056.1"/>
</dbReference>
<evidence type="ECO:0000259" key="2">
    <source>
        <dbReference type="Pfam" id="PF01261"/>
    </source>
</evidence>
<dbReference type="InterPro" id="IPR050312">
    <property type="entry name" value="IolE/XylAMocC-like"/>
</dbReference>
<keyword evidence="3" id="KW-0413">Isomerase</keyword>
<dbReference type="InterPro" id="IPR013022">
    <property type="entry name" value="Xyl_isomerase-like_TIM-brl"/>
</dbReference>
<evidence type="ECO:0000256" key="1">
    <source>
        <dbReference type="ARBA" id="ARBA00023277"/>
    </source>
</evidence>
<comment type="caution">
    <text evidence="3">The sequence shown here is derived from an EMBL/GenBank/DDBJ whole genome shotgun (WGS) entry which is preliminary data.</text>
</comment>
<keyword evidence="4" id="KW-1185">Reference proteome</keyword>
<name>A0A939HGX8_9MICC</name>
<dbReference type="Gene3D" id="3.20.20.150">
    <property type="entry name" value="Divalent-metal-dependent TIM barrel enzymes"/>
    <property type="match status" value="1"/>
</dbReference>
<dbReference type="PANTHER" id="PTHR12110:SF48">
    <property type="entry name" value="BLL3656 PROTEIN"/>
    <property type="match status" value="1"/>
</dbReference>
<proteinExistence type="predicted"/>
<dbReference type="InterPro" id="IPR036237">
    <property type="entry name" value="Xyl_isomerase-like_sf"/>
</dbReference>
<dbReference type="EMBL" id="JAFNLL010000056">
    <property type="protein sequence ID" value="MBO1269721.1"/>
    <property type="molecule type" value="Genomic_DNA"/>
</dbReference>
<dbReference type="Proteomes" id="UP000664164">
    <property type="component" value="Unassembled WGS sequence"/>
</dbReference>
<reference evidence="3" key="1">
    <citation type="submission" date="2021-03" db="EMBL/GenBank/DDBJ databases">
        <title>A new species, PO-11, isolated from a karst cave deposit.</title>
        <authorList>
            <person name="Zhaoxiaoyong W."/>
        </authorList>
    </citation>
    <scope>NUCLEOTIDE SEQUENCE</scope>
    <source>
        <strain evidence="3">PO-11</strain>
    </source>
</reference>
<dbReference type="AlphaFoldDB" id="A0A939HGX8"/>
<sequence>MTYPITPTFIASCWTSAGNIAPLSTPETSPVPLSERLEAVASTGWAGFGLAHDDLLAARDTIGFSGLRKLIDVAGFSHVEVELLSNWWDDSRAHEWRPQFELLLDAAEALGTRFIKVGTALGDEMADYSELVAPLRQVTKEAIARGTRIALEPMAFSMVRSIPASADLMRLVDLPECGLVVDYWHIFRHGTSLEEVAQKLTADQVFGVELNDADAEVRGTLFEDTRDHRRLCGQGEQDVTGFISMLQGLGFNGPWGVEILSNEHRALPVRDALASAYSTALACFPG</sequence>
<evidence type="ECO:0000313" key="3">
    <source>
        <dbReference type="EMBL" id="MBO1269721.1"/>
    </source>
</evidence>
<accession>A0A939HGX8</accession>
<dbReference type="Pfam" id="PF01261">
    <property type="entry name" value="AP_endonuc_2"/>
    <property type="match status" value="1"/>
</dbReference>